<keyword evidence="5" id="KW-0597">Phosphoprotein</keyword>
<dbReference type="PROSITE" id="PS00329">
    <property type="entry name" value="HSP70_2"/>
    <property type="match status" value="1"/>
</dbReference>
<dbReference type="InterPro" id="IPR043129">
    <property type="entry name" value="ATPase_NBD"/>
</dbReference>
<organism evidence="14 15">
    <name type="scientific">Papillibacter cinnamivorans DSM 12816</name>
    <dbReference type="NCBI Taxonomy" id="1122930"/>
    <lineage>
        <taxon>Bacteria</taxon>
        <taxon>Bacillati</taxon>
        <taxon>Bacillota</taxon>
        <taxon>Clostridia</taxon>
        <taxon>Eubacteriales</taxon>
        <taxon>Oscillospiraceae</taxon>
        <taxon>Papillibacter</taxon>
    </lineage>
</organism>
<dbReference type="PRINTS" id="PR00301">
    <property type="entry name" value="HEATSHOCK70"/>
</dbReference>
<evidence type="ECO:0000256" key="5">
    <source>
        <dbReference type="ARBA" id="ARBA00022553"/>
    </source>
</evidence>
<gene>
    <name evidence="14" type="ORF">SAMN02745168_2231</name>
</gene>
<evidence type="ECO:0000256" key="12">
    <source>
        <dbReference type="ARBA" id="ARBA00033103"/>
    </source>
</evidence>
<evidence type="ECO:0000256" key="10">
    <source>
        <dbReference type="ARBA" id="ARBA00030019"/>
    </source>
</evidence>
<dbReference type="EMBL" id="FWXW01000005">
    <property type="protein sequence ID" value="SMC72775.1"/>
    <property type="molecule type" value="Genomic_DNA"/>
</dbReference>
<evidence type="ECO:0000256" key="6">
    <source>
        <dbReference type="ARBA" id="ARBA00022741"/>
    </source>
</evidence>
<dbReference type="AlphaFoldDB" id="A0A1W2BIJ8"/>
<keyword evidence="15" id="KW-1185">Reference proteome</keyword>
<evidence type="ECO:0000256" key="3">
    <source>
        <dbReference type="ARBA" id="ARBA00014415"/>
    </source>
</evidence>
<feature type="region of interest" description="Disordered" evidence="13">
    <location>
        <begin position="218"/>
        <end position="297"/>
    </location>
</feature>
<keyword evidence="6" id="KW-0547">Nucleotide-binding</keyword>
<comment type="similarity">
    <text evidence="2">Belongs to the heat shock protein 70 family.</text>
</comment>
<name>A0A1W2BIJ8_9FIRM</name>
<accession>A0A1W2BIJ8</accession>
<evidence type="ECO:0000256" key="11">
    <source>
        <dbReference type="ARBA" id="ARBA00030945"/>
    </source>
</evidence>
<sequence length="297" mass="32065">MSKVIGIDLGTTNSCVAVMEGGEAVVIPNAEGNRTTPSVVAFSKTGERMVGQVAKRQAITNPDRTISSIKRDMGTDRRINIDGKSYTPQEISAMILQKLKADAEAYLGSPVTQAVITVPAYFTDSQRQATKDAGKIAGLEVQRIINEPTAAALAYGLDKENDQKIMVYDLGGGTFDVSILEIGDGVIEVLATAGNNRLGGDDFDDCVIKYLTDEFKNTTGAHPANETANKHRPNETPQKAKIKPQDSNSTNINRPDTTPQATNPKHRNTTLTKEKINQPKTKTQKATRRTGKHANAN</sequence>
<dbReference type="InterPro" id="IPR018181">
    <property type="entry name" value="Heat_shock_70_CS"/>
</dbReference>
<evidence type="ECO:0000256" key="2">
    <source>
        <dbReference type="ARBA" id="ARBA00007381"/>
    </source>
</evidence>
<dbReference type="OrthoDB" id="9766019at2"/>
<dbReference type="FunFam" id="3.30.420.40:FF:000071">
    <property type="entry name" value="Molecular chaperone DnaK"/>
    <property type="match status" value="1"/>
</dbReference>
<evidence type="ECO:0000256" key="1">
    <source>
        <dbReference type="ARBA" id="ARBA00002290"/>
    </source>
</evidence>
<feature type="compositionally biased region" description="Basic residues" evidence="13">
    <location>
        <begin position="282"/>
        <end position="297"/>
    </location>
</feature>
<evidence type="ECO:0000256" key="13">
    <source>
        <dbReference type="SAM" id="MobiDB-lite"/>
    </source>
</evidence>
<protein>
    <recommendedName>
        <fullName evidence="3">Chaperone protein DnaK</fullName>
    </recommendedName>
    <alternativeName>
        <fullName evidence="4">Chaperone protein dnaK</fullName>
    </alternativeName>
    <alternativeName>
        <fullName evidence="12">HSP70</fullName>
    </alternativeName>
    <alternativeName>
        <fullName evidence="11">Heat shock 70 kDa protein</fullName>
    </alternativeName>
    <alternativeName>
        <fullName evidence="10">Heat shock protein 70</fullName>
    </alternativeName>
</protein>
<dbReference type="STRING" id="1122930.SAMN02745168_2231"/>
<dbReference type="InterPro" id="IPR013126">
    <property type="entry name" value="Hsp_70_fam"/>
</dbReference>
<evidence type="ECO:0000256" key="7">
    <source>
        <dbReference type="ARBA" id="ARBA00022840"/>
    </source>
</evidence>
<dbReference type="FunFam" id="3.90.640.10:FF:000003">
    <property type="entry name" value="Molecular chaperone DnaK"/>
    <property type="match status" value="1"/>
</dbReference>
<dbReference type="PANTHER" id="PTHR19375">
    <property type="entry name" value="HEAT SHOCK PROTEIN 70KDA"/>
    <property type="match status" value="1"/>
</dbReference>
<dbReference type="Pfam" id="PF00012">
    <property type="entry name" value="HSP70"/>
    <property type="match status" value="1"/>
</dbReference>
<evidence type="ECO:0000313" key="14">
    <source>
        <dbReference type="EMBL" id="SMC72775.1"/>
    </source>
</evidence>
<dbReference type="GO" id="GO:0140662">
    <property type="term" value="F:ATP-dependent protein folding chaperone"/>
    <property type="evidence" value="ECO:0007669"/>
    <property type="project" value="InterPro"/>
</dbReference>
<feature type="compositionally biased region" description="Polar residues" evidence="13">
    <location>
        <begin position="245"/>
        <end position="263"/>
    </location>
</feature>
<keyword evidence="8" id="KW-0346">Stress response</keyword>
<dbReference type="GO" id="GO:0005524">
    <property type="term" value="F:ATP binding"/>
    <property type="evidence" value="ECO:0007669"/>
    <property type="project" value="UniProtKB-KW"/>
</dbReference>
<dbReference type="Proteomes" id="UP000192790">
    <property type="component" value="Unassembled WGS sequence"/>
</dbReference>
<proteinExistence type="inferred from homology"/>
<evidence type="ECO:0000256" key="9">
    <source>
        <dbReference type="ARBA" id="ARBA00023186"/>
    </source>
</evidence>
<keyword evidence="7" id="KW-0067">ATP-binding</keyword>
<dbReference type="PROSITE" id="PS00297">
    <property type="entry name" value="HSP70_1"/>
    <property type="match status" value="1"/>
</dbReference>
<reference evidence="14 15" key="1">
    <citation type="submission" date="2017-04" db="EMBL/GenBank/DDBJ databases">
        <authorList>
            <person name="Afonso C.L."/>
            <person name="Miller P.J."/>
            <person name="Scott M.A."/>
            <person name="Spackman E."/>
            <person name="Goraichik I."/>
            <person name="Dimitrov K.M."/>
            <person name="Suarez D.L."/>
            <person name="Swayne D.E."/>
        </authorList>
    </citation>
    <scope>NUCLEOTIDE SEQUENCE [LARGE SCALE GENOMIC DNA]</scope>
    <source>
        <strain evidence="14 15">DSM 12816</strain>
    </source>
</reference>
<keyword evidence="9" id="KW-0143">Chaperone</keyword>
<dbReference type="Gene3D" id="3.90.640.10">
    <property type="entry name" value="Actin, Chain A, domain 4"/>
    <property type="match status" value="1"/>
</dbReference>
<evidence type="ECO:0000313" key="15">
    <source>
        <dbReference type="Proteomes" id="UP000192790"/>
    </source>
</evidence>
<evidence type="ECO:0000256" key="4">
    <source>
        <dbReference type="ARBA" id="ARBA00017249"/>
    </source>
</evidence>
<evidence type="ECO:0000256" key="8">
    <source>
        <dbReference type="ARBA" id="ARBA00023016"/>
    </source>
</evidence>
<comment type="function">
    <text evidence="1">Acts as a chaperone.</text>
</comment>
<dbReference type="SUPFAM" id="SSF53067">
    <property type="entry name" value="Actin-like ATPase domain"/>
    <property type="match status" value="2"/>
</dbReference>
<dbReference type="Gene3D" id="3.30.420.40">
    <property type="match status" value="2"/>
</dbReference>